<dbReference type="InterPro" id="IPR002725">
    <property type="entry name" value="YgjP-like_metallopeptidase"/>
</dbReference>
<organism evidence="2 3">
    <name type="scientific">Alloscardovia venturai</name>
    <dbReference type="NCBI Taxonomy" id="1769421"/>
    <lineage>
        <taxon>Bacteria</taxon>
        <taxon>Bacillati</taxon>
        <taxon>Actinomycetota</taxon>
        <taxon>Actinomycetes</taxon>
        <taxon>Bifidobacteriales</taxon>
        <taxon>Bifidobacteriaceae</taxon>
        <taxon>Alloscardovia</taxon>
    </lineage>
</organism>
<dbReference type="EMBL" id="JBHTHQ010000012">
    <property type="protein sequence ID" value="MFD0704581.1"/>
    <property type="molecule type" value="Genomic_DNA"/>
</dbReference>
<protein>
    <submittedName>
        <fullName evidence="2">M48 family metallopeptidase</fullName>
    </submittedName>
</protein>
<dbReference type="PANTHER" id="PTHR30399">
    <property type="entry name" value="UNCHARACTERIZED PROTEIN YGJP"/>
    <property type="match status" value="1"/>
</dbReference>
<dbReference type="RefSeq" id="WP_377938194.1">
    <property type="nucleotide sequence ID" value="NZ_JBHTHQ010000012.1"/>
</dbReference>
<dbReference type="CDD" id="cd07344">
    <property type="entry name" value="M48_yhfN_like"/>
    <property type="match status" value="1"/>
</dbReference>
<accession>A0ABW2Y495</accession>
<feature type="domain" description="YgjP-like metallopeptidase" evidence="1">
    <location>
        <begin position="105"/>
        <end position="204"/>
    </location>
</feature>
<reference evidence="3" key="1">
    <citation type="journal article" date="2019" name="Int. J. Syst. Evol. Microbiol.">
        <title>The Global Catalogue of Microorganisms (GCM) 10K type strain sequencing project: providing services to taxonomists for standard genome sequencing and annotation.</title>
        <authorList>
            <consortium name="The Broad Institute Genomics Platform"/>
            <consortium name="The Broad Institute Genome Sequencing Center for Infectious Disease"/>
            <person name="Wu L."/>
            <person name="Ma J."/>
        </authorList>
    </citation>
    <scope>NUCLEOTIDE SEQUENCE [LARGE SCALE GENOMIC DNA]</scope>
    <source>
        <strain evidence="3">CCM 8604</strain>
    </source>
</reference>
<evidence type="ECO:0000313" key="3">
    <source>
        <dbReference type="Proteomes" id="UP001597036"/>
    </source>
</evidence>
<proteinExistence type="predicted"/>
<sequence>MPQVYELDIDGFNVTVTLKSIKNMYVRVKPPEGHVEVTAPYYVHQSDIVKLIRDRAEWIDQARDRIAVTEGIISDGLRDKDQSQRGARGQGNVLRGWTPQREKEARAILEDRLPPLIDKWSRIIDRQASHITLRVMKTRWGSCTPKTGRIRLNLALAFVPEELLEYVLVHELTHLYERGHGVGFQTRISRYLPDWKNKRRALNSYGSY</sequence>
<keyword evidence="3" id="KW-1185">Reference proteome</keyword>
<name>A0ABW2Y495_9BIFI</name>
<dbReference type="Proteomes" id="UP001597036">
    <property type="component" value="Unassembled WGS sequence"/>
</dbReference>
<dbReference type="Gene3D" id="3.30.2010.10">
    <property type="entry name" value="Metalloproteases ('zincins'), catalytic domain"/>
    <property type="match status" value="1"/>
</dbReference>
<gene>
    <name evidence="2" type="ORF">ACFQY8_02300</name>
</gene>
<comment type="caution">
    <text evidence="2">The sequence shown here is derived from an EMBL/GenBank/DDBJ whole genome shotgun (WGS) entry which is preliminary data.</text>
</comment>
<dbReference type="InterPro" id="IPR053136">
    <property type="entry name" value="UTP_pyrophosphatase-like"/>
</dbReference>
<dbReference type="PANTHER" id="PTHR30399:SF1">
    <property type="entry name" value="UTP PYROPHOSPHATASE"/>
    <property type="match status" value="1"/>
</dbReference>
<dbReference type="Pfam" id="PF01863">
    <property type="entry name" value="YgjP-like"/>
    <property type="match status" value="1"/>
</dbReference>
<evidence type="ECO:0000313" key="2">
    <source>
        <dbReference type="EMBL" id="MFD0704581.1"/>
    </source>
</evidence>
<evidence type="ECO:0000259" key="1">
    <source>
        <dbReference type="Pfam" id="PF01863"/>
    </source>
</evidence>